<dbReference type="InterPro" id="IPR016140">
    <property type="entry name" value="Bifunc_inhib/LTP/seed_store"/>
</dbReference>
<evidence type="ECO:0000256" key="1">
    <source>
        <dbReference type="SAM" id="SignalP"/>
    </source>
</evidence>
<protein>
    <recommendedName>
        <fullName evidence="2">Bifunctional inhibitor/plant lipid transfer protein/seed storage helical domain-containing protein</fullName>
    </recommendedName>
</protein>
<comment type="caution">
    <text evidence="3">The sequence shown here is derived from an EMBL/GenBank/DDBJ whole genome shotgun (WGS) entry which is preliminary data.</text>
</comment>
<accession>A0A835BTC1</accession>
<feature type="domain" description="Bifunctional inhibitor/plant lipid transfer protein/seed storage helical" evidence="2">
    <location>
        <begin position="11"/>
        <end position="81"/>
    </location>
</feature>
<dbReference type="AlphaFoldDB" id="A0A835BTC1"/>
<reference evidence="3" key="1">
    <citation type="submission" date="2020-07" db="EMBL/GenBank/DDBJ databases">
        <title>Genome sequence and genetic diversity analysis of an under-domesticated orphan crop, white fonio (Digitaria exilis).</title>
        <authorList>
            <person name="Bennetzen J.L."/>
            <person name="Chen S."/>
            <person name="Ma X."/>
            <person name="Wang X."/>
            <person name="Yssel A.E.J."/>
            <person name="Chaluvadi S.R."/>
            <person name="Johnson M."/>
            <person name="Gangashetty P."/>
            <person name="Hamidou F."/>
            <person name="Sanogo M.D."/>
            <person name="Zwaenepoel A."/>
            <person name="Wallace J."/>
            <person name="Van De Peer Y."/>
            <person name="Van Deynze A."/>
        </authorList>
    </citation>
    <scope>NUCLEOTIDE SEQUENCE</scope>
    <source>
        <tissue evidence="3">Leaves</tissue>
    </source>
</reference>
<name>A0A835BTC1_9POAL</name>
<dbReference type="PANTHER" id="PTHR33286">
    <property type="entry name" value="BIFUNCTIONAL INHIBITOR/LIPID-TRANSFER PROTEIN/SEED STORAGE 2S ALBUMIN SUPERFAMILY PROTEIN"/>
    <property type="match status" value="1"/>
</dbReference>
<proteinExistence type="predicted"/>
<evidence type="ECO:0000313" key="3">
    <source>
        <dbReference type="EMBL" id="KAF8711277.1"/>
    </source>
</evidence>
<dbReference type="EMBL" id="JACEFO010001753">
    <property type="protein sequence ID" value="KAF8711277.1"/>
    <property type="molecule type" value="Genomic_DNA"/>
</dbReference>
<sequence length="125" mass="14395">MMLGKIVFLLVLAFAITCQHQQVAGAGNCTKEQKEKIMKECWGYISKRHPGVPETWSICCQKVKKVRNSDMDCIVDLLDDRKKRLYGKRIQDLKLFCAPPRPYNNQVNNINCLNATFQLQLMCKS</sequence>
<evidence type="ECO:0000259" key="2">
    <source>
        <dbReference type="Pfam" id="PF14368"/>
    </source>
</evidence>
<dbReference type="Proteomes" id="UP000636709">
    <property type="component" value="Unassembled WGS sequence"/>
</dbReference>
<feature type="signal peptide" evidence="1">
    <location>
        <begin position="1"/>
        <end position="25"/>
    </location>
</feature>
<feature type="chain" id="PRO_5032866258" description="Bifunctional inhibitor/plant lipid transfer protein/seed storage helical domain-containing protein" evidence="1">
    <location>
        <begin position="26"/>
        <end position="125"/>
    </location>
</feature>
<dbReference type="OrthoDB" id="716557at2759"/>
<dbReference type="PANTHER" id="PTHR33286:SF53">
    <property type="entry name" value="BIFUNCTIONAL INHIBITOR_PLANT LIPID TRANSFER PROTEIN_SEED STORAGE HELICAL DOMAIN-CONTAINING PROTEIN"/>
    <property type="match status" value="1"/>
</dbReference>
<organism evidence="3 4">
    <name type="scientific">Digitaria exilis</name>
    <dbReference type="NCBI Taxonomy" id="1010633"/>
    <lineage>
        <taxon>Eukaryota</taxon>
        <taxon>Viridiplantae</taxon>
        <taxon>Streptophyta</taxon>
        <taxon>Embryophyta</taxon>
        <taxon>Tracheophyta</taxon>
        <taxon>Spermatophyta</taxon>
        <taxon>Magnoliopsida</taxon>
        <taxon>Liliopsida</taxon>
        <taxon>Poales</taxon>
        <taxon>Poaceae</taxon>
        <taxon>PACMAD clade</taxon>
        <taxon>Panicoideae</taxon>
        <taxon>Panicodae</taxon>
        <taxon>Paniceae</taxon>
        <taxon>Anthephorinae</taxon>
        <taxon>Digitaria</taxon>
    </lineage>
</organism>
<keyword evidence="1" id="KW-0732">Signal</keyword>
<gene>
    <name evidence="3" type="ORF">HU200_029298</name>
</gene>
<evidence type="ECO:0000313" key="4">
    <source>
        <dbReference type="Proteomes" id="UP000636709"/>
    </source>
</evidence>
<dbReference type="Pfam" id="PF14368">
    <property type="entry name" value="LTP_2"/>
    <property type="match status" value="1"/>
</dbReference>
<keyword evidence="4" id="KW-1185">Reference proteome</keyword>